<reference evidence="1 2" key="1">
    <citation type="submission" date="2017-05" db="EMBL/GenBank/DDBJ databases">
        <authorList>
            <person name="Varghese N."/>
            <person name="Submissions S."/>
        </authorList>
    </citation>
    <scope>NUCLEOTIDE SEQUENCE [LARGE SCALE GENOMIC DNA]</scope>
    <source>
        <strain evidence="1 2">DSM 21342</strain>
    </source>
</reference>
<dbReference type="PANTHER" id="PTHR37691:SF1">
    <property type="entry name" value="BLR3518 PROTEIN"/>
    <property type="match status" value="1"/>
</dbReference>
<dbReference type="PANTHER" id="PTHR37691">
    <property type="entry name" value="BLR3518 PROTEIN"/>
    <property type="match status" value="1"/>
</dbReference>
<dbReference type="EMBL" id="FXSZ01000003">
    <property type="protein sequence ID" value="SMO53375.1"/>
    <property type="molecule type" value="Genomic_DNA"/>
</dbReference>
<evidence type="ECO:0000313" key="2">
    <source>
        <dbReference type="Proteomes" id="UP000315971"/>
    </source>
</evidence>
<accession>A0A521C211</accession>
<proteinExistence type="predicted"/>
<dbReference type="SUPFAM" id="SSF75169">
    <property type="entry name" value="DsrEFH-like"/>
    <property type="match status" value="1"/>
</dbReference>
<dbReference type="Pfam" id="PF02635">
    <property type="entry name" value="DsrE"/>
    <property type="match status" value="1"/>
</dbReference>
<dbReference type="RefSeq" id="WP_185955201.1">
    <property type="nucleotide sequence ID" value="NZ_FXSZ01000003.1"/>
</dbReference>
<dbReference type="InterPro" id="IPR003787">
    <property type="entry name" value="Sulphur_relay_DsrE/F-like"/>
</dbReference>
<dbReference type="Proteomes" id="UP000315971">
    <property type="component" value="Unassembled WGS sequence"/>
</dbReference>
<dbReference type="InterPro" id="IPR027396">
    <property type="entry name" value="DsrEFH-like"/>
</dbReference>
<keyword evidence="2" id="KW-1185">Reference proteome</keyword>
<name>A0A521C211_9SPHI</name>
<organism evidence="1 2">
    <name type="scientific">Solitalea koreensis</name>
    <dbReference type="NCBI Taxonomy" id="543615"/>
    <lineage>
        <taxon>Bacteria</taxon>
        <taxon>Pseudomonadati</taxon>
        <taxon>Bacteroidota</taxon>
        <taxon>Sphingobacteriia</taxon>
        <taxon>Sphingobacteriales</taxon>
        <taxon>Sphingobacteriaceae</taxon>
        <taxon>Solitalea</taxon>
    </lineage>
</organism>
<dbReference type="Gene3D" id="3.40.1260.10">
    <property type="entry name" value="DsrEFH-like"/>
    <property type="match status" value="1"/>
</dbReference>
<protein>
    <submittedName>
        <fullName evidence="1">Uncharacterized protein</fullName>
    </submittedName>
</protein>
<sequence length="138" mass="15617">MKKIVLIIGLLLFNPLFLLAQARDYRVVFDLTSKDTVDQRSVIRWINEISNSTKDAKMEVVLYGKGLDLVVKDKSTMANDIEQLAKNKNVSFKACAIAMQNQKVDKTQLIPGVEIVPDGIYEIISKQRDGWGYIKATR</sequence>
<evidence type="ECO:0000313" key="1">
    <source>
        <dbReference type="EMBL" id="SMO53375.1"/>
    </source>
</evidence>
<dbReference type="AlphaFoldDB" id="A0A521C211"/>
<gene>
    <name evidence="1" type="ORF">SAMN06265350_103127</name>
</gene>